<feature type="domain" description="Rhodopsin" evidence="8">
    <location>
        <begin position="28"/>
        <end position="284"/>
    </location>
</feature>
<dbReference type="PANTHER" id="PTHR33048:SF146">
    <property type="entry name" value="INTEGRAL MEMBRANE PROTEIN"/>
    <property type="match status" value="1"/>
</dbReference>
<feature type="transmembrane region" description="Helical" evidence="7">
    <location>
        <begin position="60"/>
        <end position="81"/>
    </location>
</feature>
<dbReference type="PANTHER" id="PTHR33048">
    <property type="entry name" value="PTH11-LIKE INTEGRAL MEMBRANE PROTEIN (AFU_ORTHOLOGUE AFUA_5G11245)"/>
    <property type="match status" value="1"/>
</dbReference>
<feature type="transmembrane region" description="Helical" evidence="7">
    <location>
        <begin position="101"/>
        <end position="126"/>
    </location>
</feature>
<keyword evidence="2 7" id="KW-0812">Transmembrane</keyword>
<proteinExistence type="inferred from homology"/>
<evidence type="ECO:0000256" key="1">
    <source>
        <dbReference type="ARBA" id="ARBA00004141"/>
    </source>
</evidence>
<feature type="region of interest" description="Disordered" evidence="6">
    <location>
        <begin position="320"/>
        <end position="346"/>
    </location>
</feature>
<sequence length="367" mass="40764">MAVDDRGPELLAITWVFTGLAIIVVALKLFTRQRFLQGLGWDDFFIFLSLVGRTGNGTDLSLTSFQILIVICTSLFTYDVYPLGMGKHTAELGTQRTSEVVKIFLIASPFGVMAYSFPNISVAILLQRLLAPNKLRKYLLYLLVCSQVVIAAVSCILLLVQCRPTDYLWNHTIQATCFPAKTVSKYSYLVGSFTTFTDVILGIMPIAAFWGLRLPTRSKVGLCILMGCTLFAAVCSTVKTTKLSELDDFSDFTYTSVQLVIWVIVEANVMIIAACMPNLRPFFHNTFKKDKGTITEGRGFFRSFFSSSSSSKKSLVGSKRASVPLTDNQPQMSAPKKAASTDSERKIWRTTDIRQNTEPSETHVITI</sequence>
<keyword evidence="10" id="KW-1185">Reference proteome</keyword>
<dbReference type="InterPro" id="IPR052337">
    <property type="entry name" value="SAT4-like"/>
</dbReference>
<evidence type="ECO:0000256" key="3">
    <source>
        <dbReference type="ARBA" id="ARBA00022989"/>
    </source>
</evidence>
<evidence type="ECO:0000313" key="9">
    <source>
        <dbReference type="EMBL" id="KAK9775372.1"/>
    </source>
</evidence>
<feature type="transmembrane region" description="Helical" evidence="7">
    <location>
        <begin position="138"/>
        <end position="160"/>
    </location>
</feature>
<dbReference type="EMBL" id="JARVKM010000035">
    <property type="protein sequence ID" value="KAK9775372.1"/>
    <property type="molecule type" value="Genomic_DNA"/>
</dbReference>
<keyword evidence="4 7" id="KW-0472">Membrane</keyword>
<comment type="similarity">
    <text evidence="5">Belongs to the SAT4 family.</text>
</comment>
<comment type="subcellular location">
    <subcellularLocation>
        <location evidence="1">Membrane</location>
        <topology evidence="1">Multi-pass membrane protein</topology>
    </subcellularLocation>
</comment>
<dbReference type="Proteomes" id="UP001465668">
    <property type="component" value="Unassembled WGS sequence"/>
</dbReference>
<evidence type="ECO:0000313" key="10">
    <source>
        <dbReference type="Proteomes" id="UP001465668"/>
    </source>
</evidence>
<reference evidence="9 10" key="1">
    <citation type="submission" date="2024-02" db="EMBL/GenBank/DDBJ databases">
        <title>First draft genome assembly of two strains of Seiridium cardinale.</title>
        <authorList>
            <person name="Emiliani G."/>
            <person name="Scali E."/>
        </authorList>
    </citation>
    <scope>NUCLEOTIDE SEQUENCE [LARGE SCALE GENOMIC DNA]</scope>
    <source>
        <strain evidence="9 10">BM-138-000479</strain>
    </source>
</reference>
<keyword evidence="3 7" id="KW-1133">Transmembrane helix</keyword>
<name>A0ABR2XNX4_9PEZI</name>
<evidence type="ECO:0000256" key="4">
    <source>
        <dbReference type="ARBA" id="ARBA00023136"/>
    </source>
</evidence>
<accession>A0ABR2XNX4</accession>
<evidence type="ECO:0000256" key="7">
    <source>
        <dbReference type="SAM" id="Phobius"/>
    </source>
</evidence>
<evidence type="ECO:0000256" key="2">
    <source>
        <dbReference type="ARBA" id="ARBA00022692"/>
    </source>
</evidence>
<gene>
    <name evidence="9" type="ORF">SCAR479_08048</name>
</gene>
<dbReference type="InterPro" id="IPR049326">
    <property type="entry name" value="Rhodopsin_dom_fungi"/>
</dbReference>
<comment type="caution">
    <text evidence="9">The sequence shown here is derived from an EMBL/GenBank/DDBJ whole genome shotgun (WGS) entry which is preliminary data.</text>
</comment>
<feature type="transmembrane region" description="Helical" evidence="7">
    <location>
        <begin position="222"/>
        <end position="239"/>
    </location>
</feature>
<feature type="transmembrane region" description="Helical" evidence="7">
    <location>
        <begin position="12"/>
        <end position="30"/>
    </location>
</feature>
<evidence type="ECO:0000256" key="5">
    <source>
        <dbReference type="ARBA" id="ARBA00038359"/>
    </source>
</evidence>
<evidence type="ECO:0000259" key="8">
    <source>
        <dbReference type="Pfam" id="PF20684"/>
    </source>
</evidence>
<dbReference type="Pfam" id="PF20684">
    <property type="entry name" value="Fung_rhodopsin"/>
    <property type="match status" value="1"/>
</dbReference>
<feature type="transmembrane region" description="Helical" evidence="7">
    <location>
        <begin position="259"/>
        <end position="279"/>
    </location>
</feature>
<evidence type="ECO:0000256" key="6">
    <source>
        <dbReference type="SAM" id="MobiDB-lite"/>
    </source>
</evidence>
<organism evidence="9 10">
    <name type="scientific">Seiridium cardinale</name>
    <dbReference type="NCBI Taxonomy" id="138064"/>
    <lineage>
        <taxon>Eukaryota</taxon>
        <taxon>Fungi</taxon>
        <taxon>Dikarya</taxon>
        <taxon>Ascomycota</taxon>
        <taxon>Pezizomycotina</taxon>
        <taxon>Sordariomycetes</taxon>
        <taxon>Xylariomycetidae</taxon>
        <taxon>Amphisphaeriales</taxon>
        <taxon>Sporocadaceae</taxon>
        <taxon>Seiridium</taxon>
    </lineage>
</organism>
<feature type="transmembrane region" description="Helical" evidence="7">
    <location>
        <begin position="188"/>
        <end position="210"/>
    </location>
</feature>
<protein>
    <submittedName>
        <fullName evidence="9">Integral membrane protein</fullName>
    </submittedName>
</protein>